<sequence>MSAPLGPASAQWETMAAGRAEGWTQRWSGGVPTWVHTSQGGFDRRRYEVVELAEAPARKYIQANHYLSGWPPAVHRFGLVDLKPAEDDHGQEVDGGLLVGVIVLGVPMSRRALTRVFPSLEPYTEALEMSRVCLSPSVASNGESFAVAAALRLAAGHGVRGVVTYADPVPRLRTLSDGRTAGSPRGHLGIIYQALSATYTGRSTARTVIVLPDGQVLPARSIAKFVAGDRGADGFERRIVALGASERPAGAGRRAWLHNALEQIGARRSRHPGTHRYALPVGRNRAERSRAVFGMPALPYPKWADARPPA</sequence>
<evidence type="ECO:0000313" key="1">
    <source>
        <dbReference type="EMBL" id="MEU0707748.1"/>
    </source>
</evidence>
<dbReference type="EMBL" id="JBEXZR010000006">
    <property type="protein sequence ID" value="MEU0707748.1"/>
    <property type="molecule type" value="Genomic_DNA"/>
</dbReference>
<dbReference type="RefSeq" id="WP_356577737.1">
    <property type="nucleotide sequence ID" value="NZ_JBEXZO010000025.1"/>
</dbReference>
<evidence type="ECO:0000313" key="2">
    <source>
        <dbReference type="Proteomes" id="UP001550378"/>
    </source>
</evidence>
<keyword evidence="2" id="KW-1185">Reference proteome</keyword>
<accession>A0ABV2W3I1</accession>
<dbReference type="Proteomes" id="UP001550378">
    <property type="component" value="Unassembled WGS sequence"/>
</dbReference>
<dbReference type="Pfam" id="PF25680">
    <property type="entry name" value="Mom"/>
    <property type="match status" value="1"/>
</dbReference>
<protein>
    <submittedName>
        <fullName evidence="1">Uncharacterized protein</fullName>
    </submittedName>
</protein>
<reference evidence="1 2" key="1">
    <citation type="submission" date="2024-06" db="EMBL/GenBank/DDBJ databases">
        <title>The Natural Products Discovery Center: Release of the First 8490 Sequenced Strains for Exploring Actinobacteria Biosynthetic Diversity.</title>
        <authorList>
            <person name="Kalkreuter E."/>
            <person name="Kautsar S.A."/>
            <person name="Yang D."/>
            <person name="Bader C.D."/>
            <person name="Teijaro C.N."/>
            <person name="Fluegel L."/>
            <person name="Davis C.M."/>
            <person name="Simpson J.R."/>
            <person name="Lauterbach L."/>
            <person name="Steele A.D."/>
            <person name="Gui C."/>
            <person name="Meng S."/>
            <person name="Li G."/>
            <person name="Viehrig K."/>
            <person name="Ye F."/>
            <person name="Su P."/>
            <person name="Kiefer A.F."/>
            <person name="Nichols A."/>
            <person name="Cepeda A.J."/>
            <person name="Yan W."/>
            <person name="Fan B."/>
            <person name="Jiang Y."/>
            <person name="Adhikari A."/>
            <person name="Zheng C.-J."/>
            <person name="Schuster L."/>
            <person name="Cowan T.M."/>
            <person name="Smanski M.J."/>
            <person name="Chevrette M.G."/>
            <person name="De Carvalho L.P.S."/>
            <person name="Shen B."/>
        </authorList>
    </citation>
    <scope>NUCLEOTIDE SEQUENCE [LARGE SCALE GENOMIC DNA]</scope>
    <source>
        <strain evidence="1 2">NPDC006337</strain>
    </source>
</reference>
<dbReference type="InterPro" id="IPR057895">
    <property type="entry name" value="Mom"/>
</dbReference>
<gene>
    <name evidence="1" type="ORF">ABZ508_10300</name>
</gene>
<name>A0ABV2W3I1_9ACTN</name>
<proteinExistence type="predicted"/>
<organism evidence="1 2">
    <name type="scientific">Streptomyces lavendulocolor</name>
    <dbReference type="NCBI Taxonomy" id="67316"/>
    <lineage>
        <taxon>Bacteria</taxon>
        <taxon>Bacillati</taxon>
        <taxon>Actinomycetota</taxon>
        <taxon>Actinomycetes</taxon>
        <taxon>Kitasatosporales</taxon>
        <taxon>Streptomycetaceae</taxon>
        <taxon>Streptomyces</taxon>
    </lineage>
</organism>
<comment type="caution">
    <text evidence="1">The sequence shown here is derived from an EMBL/GenBank/DDBJ whole genome shotgun (WGS) entry which is preliminary data.</text>
</comment>